<reference evidence="6 7" key="1">
    <citation type="submission" date="2016-10" db="EMBL/GenBank/DDBJ databases">
        <authorList>
            <person name="de Groot N.N."/>
        </authorList>
    </citation>
    <scope>NUCLEOTIDE SEQUENCE [LARGE SCALE GENOMIC DNA]</scope>
    <source>
        <strain evidence="6 7">CCUG 59231</strain>
    </source>
</reference>
<dbReference type="SUPFAM" id="SSF53041">
    <property type="entry name" value="Resolvase-like"/>
    <property type="match status" value="1"/>
</dbReference>
<dbReference type="PANTHER" id="PTHR30461:SF2">
    <property type="entry name" value="SERINE RECOMBINASE PINE-RELATED"/>
    <property type="match status" value="1"/>
</dbReference>
<dbReference type="PANTHER" id="PTHR30461">
    <property type="entry name" value="DNA-INVERTASE FROM LAMBDOID PROPHAGE"/>
    <property type="match status" value="1"/>
</dbReference>
<evidence type="ECO:0000259" key="4">
    <source>
        <dbReference type="PROSITE" id="PS51736"/>
    </source>
</evidence>
<dbReference type="Proteomes" id="UP000182400">
    <property type="component" value="Unassembled WGS sequence"/>
</dbReference>
<dbReference type="EMBL" id="FOWP01000016">
    <property type="protein sequence ID" value="SFP59293.1"/>
    <property type="molecule type" value="Genomic_DNA"/>
</dbReference>
<evidence type="ECO:0000259" key="5">
    <source>
        <dbReference type="PROSITE" id="PS51737"/>
    </source>
</evidence>
<feature type="coiled-coil region" evidence="3">
    <location>
        <begin position="474"/>
        <end position="534"/>
    </location>
</feature>
<dbReference type="Pfam" id="PF07508">
    <property type="entry name" value="Recombinase"/>
    <property type="match status" value="1"/>
</dbReference>
<evidence type="ECO:0000256" key="2">
    <source>
        <dbReference type="ARBA" id="ARBA00023172"/>
    </source>
</evidence>
<dbReference type="STRING" id="658457.SAMN05216601_11635"/>
<evidence type="ECO:0000313" key="6">
    <source>
        <dbReference type="EMBL" id="SFP59293.1"/>
    </source>
</evidence>
<dbReference type="Gene3D" id="3.40.50.1390">
    <property type="entry name" value="Resolvase, N-terminal catalytic domain"/>
    <property type="match status" value="1"/>
</dbReference>
<dbReference type="InterPro" id="IPR006119">
    <property type="entry name" value="Resolv_N"/>
</dbReference>
<dbReference type="CDD" id="cd00338">
    <property type="entry name" value="Ser_Recombinase"/>
    <property type="match status" value="1"/>
</dbReference>
<dbReference type="AlphaFoldDB" id="A0A1I5RLD3"/>
<dbReference type="Gene3D" id="3.90.1750.20">
    <property type="entry name" value="Putative Large Serine Recombinase, Chain B, Domain 2"/>
    <property type="match status" value="1"/>
</dbReference>
<keyword evidence="1" id="KW-0238">DNA-binding</keyword>
<dbReference type="InterPro" id="IPR038109">
    <property type="entry name" value="DNA_bind_recomb_sf"/>
</dbReference>
<dbReference type="SMART" id="SM00857">
    <property type="entry name" value="Resolvase"/>
    <property type="match status" value="1"/>
</dbReference>
<sequence>MCARVISPGCGRLPPPTSAGPEALWCGVRKGLCGQCCSGVWLATEWIAATCSASPSSSGGNRPGRRLASSVLPVPGGPLSSSLCYITPNDCDYVIRMKPKAYSYIRFSSPEQSRGDSQRRQREAAAKYAEEHDLDLVQDKDYQFFDAGISAYTGKNVNDEGKLRRFYEYVKSGKIESGSYLLVESLDRLSREDVLIALPRFIDLLNEGINVVTLADNFIYTKGADVPQLIMSIVHMARAHHESKLKGERVSKAWRKKQDYAREHLTPLGSVCPYWLDFKGGEYIVNEDKAEIVRQIFSMTIAGYGQIAIVKHLNKNNVPVFGSIKRNKSGLWGASSIAKILCNRSVLGEYQPMVYEQKRRRENGSVIEGYYPPVITPEIFYTASYVRTQRHVSKDTKQSKDFNVWSKLLVCSKCRSPMHLVNKGQPPKGFKYLRCYTAAKGKCTAKLIRLNVADIAFKEVLVMFNSMSLVQKSEKESRSRIAELKGRIDSLRLRLVQFEEMLMEAPSIALSKAASAKEEELMLCERELQIENAEMETTAIFNKADFFEKLDLKTYEGRSSANLYLRNLDVQVRAGFNGHEYFFVAITDPKKPKANFAIWLGEDLIPKITPLSKEMMVNVINQGDLPNARMVVPMARHLQELIDETEGNGRGEITVALDSIPALEWSPGAEVLKNKLLKSVGLDPD</sequence>
<dbReference type="GO" id="GO:0003677">
    <property type="term" value="F:DNA binding"/>
    <property type="evidence" value="ECO:0007669"/>
    <property type="project" value="UniProtKB-KW"/>
</dbReference>
<evidence type="ECO:0000256" key="1">
    <source>
        <dbReference type="ARBA" id="ARBA00023125"/>
    </source>
</evidence>
<keyword evidence="2" id="KW-0233">DNA recombination</keyword>
<proteinExistence type="predicted"/>
<evidence type="ECO:0000256" key="3">
    <source>
        <dbReference type="SAM" id="Coils"/>
    </source>
</evidence>
<accession>A0A1I5RLD3</accession>
<gene>
    <name evidence="6" type="ORF">SAMN05216601_11635</name>
</gene>
<dbReference type="PROSITE" id="PS51736">
    <property type="entry name" value="RECOMBINASES_3"/>
    <property type="match status" value="1"/>
</dbReference>
<organism evidence="6 7">
    <name type="scientific">Ectopseudomonas composti</name>
    <dbReference type="NCBI Taxonomy" id="658457"/>
    <lineage>
        <taxon>Bacteria</taxon>
        <taxon>Pseudomonadati</taxon>
        <taxon>Pseudomonadota</taxon>
        <taxon>Gammaproteobacteria</taxon>
        <taxon>Pseudomonadales</taxon>
        <taxon>Pseudomonadaceae</taxon>
        <taxon>Ectopseudomonas</taxon>
    </lineage>
</organism>
<dbReference type="Pfam" id="PF13408">
    <property type="entry name" value="Zn_ribbon_recom"/>
    <property type="match status" value="1"/>
</dbReference>
<dbReference type="PROSITE" id="PS51737">
    <property type="entry name" value="RECOMBINASE_DNA_BIND"/>
    <property type="match status" value="1"/>
</dbReference>
<dbReference type="InterPro" id="IPR036162">
    <property type="entry name" value="Resolvase-like_N_sf"/>
</dbReference>
<protein>
    <submittedName>
        <fullName evidence="6">Site-specific DNA recombinase</fullName>
    </submittedName>
</protein>
<dbReference type="InterPro" id="IPR025827">
    <property type="entry name" value="Zn_ribbon_recom_dom"/>
</dbReference>
<dbReference type="GO" id="GO:0000150">
    <property type="term" value="F:DNA strand exchange activity"/>
    <property type="evidence" value="ECO:0007669"/>
    <property type="project" value="InterPro"/>
</dbReference>
<feature type="domain" description="Resolvase/invertase-type recombinase catalytic" evidence="4">
    <location>
        <begin position="100"/>
        <end position="261"/>
    </location>
</feature>
<feature type="domain" description="Recombinase" evidence="5">
    <location>
        <begin position="273"/>
        <end position="393"/>
    </location>
</feature>
<dbReference type="InterPro" id="IPR011109">
    <property type="entry name" value="DNA_bind_recombinase_dom"/>
</dbReference>
<dbReference type="InterPro" id="IPR050639">
    <property type="entry name" value="SSR_resolvase"/>
</dbReference>
<keyword evidence="3" id="KW-0175">Coiled coil</keyword>
<evidence type="ECO:0000313" key="7">
    <source>
        <dbReference type="Proteomes" id="UP000182400"/>
    </source>
</evidence>
<dbReference type="Pfam" id="PF00239">
    <property type="entry name" value="Resolvase"/>
    <property type="match status" value="1"/>
</dbReference>
<name>A0A1I5RLD3_9GAMM</name>